<dbReference type="AlphaFoldDB" id="A0A4P2QX49"/>
<name>A0A4P2QX49_SORCE</name>
<evidence type="ECO:0000313" key="3">
    <source>
        <dbReference type="Proteomes" id="UP000295497"/>
    </source>
</evidence>
<proteinExistence type="predicted"/>
<dbReference type="EMBL" id="CP012672">
    <property type="protein sequence ID" value="AUX35084.1"/>
    <property type="molecule type" value="Genomic_DNA"/>
</dbReference>
<evidence type="ECO:0000313" key="2">
    <source>
        <dbReference type="EMBL" id="AUX35084.1"/>
    </source>
</evidence>
<dbReference type="RefSeq" id="WP_129578168.1">
    <property type="nucleotide sequence ID" value="NZ_CP012672.1"/>
</dbReference>
<feature type="compositionally biased region" description="Pro residues" evidence="1">
    <location>
        <begin position="8"/>
        <end position="19"/>
    </location>
</feature>
<dbReference type="Proteomes" id="UP000295497">
    <property type="component" value="Chromosome"/>
</dbReference>
<protein>
    <submittedName>
        <fullName evidence="2">Uncharacterized protein</fullName>
    </submittedName>
</protein>
<accession>A0A4P2QX49</accession>
<feature type="compositionally biased region" description="Low complexity" evidence="1">
    <location>
        <begin position="20"/>
        <end position="46"/>
    </location>
</feature>
<feature type="compositionally biased region" description="Low complexity" evidence="1">
    <location>
        <begin position="67"/>
        <end position="77"/>
    </location>
</feature>
<reference evidence="2 3" key="1">
    <citation type="submission" date="2015-09" db="EMBL/GenBank/DDBJ databases">
        <title>Sorangium comparison.</title>
        <authorList>
            <person name="Zaburannyi N."/>
            <person name="Bunk B."/>
            <person name="Overmann J."/>
            <person name="Mueller R."/>
        </authorList>
    </citation>
    <scope>NUCLEOTIDE SEQUENCE [LARGE SCALE GENOMIC DNA]</scope>
    <source>
        <strain evidence="2 3">So ce836</strain>
    </source>
</reference>
<organism evidence="2 3">
    <name type="scientific">Sorangium cellulosum</name>
    <name type="common">Polyangium cellulosum</name>
    <dbReference type="NCBI Taxonomy" id="56"/>
    <lineage>
        <taxon>Bacteria</taxon>
        <taxon>Pseudomonadati</taxon>
        <taxon>Myxococcota</taxon>
        <taxon>Polyangia</taxon>
        <taxon>Polyangiales</taxon>
        <taxon>Polyangiaceae</taxon>
        <taxon>Sorangium</taxon>
    </lineage>
</organism>
<feature type="region of interest" description="Disordered" evidence="1">
    <location>
        <begin position="67"/>
        <end position="90"/>
    </location>
</feature>
<evidence type="ECO:0000256" key="1">
    <source>
        <dbReference type="SAM" id="MobiDB-lite"/>
    </source>
</evidence>
<sequence length="604" mass="61333">MRPRHPAPRPSPAPPPPPARRASGPARAAGPAHAARASTPRAARPARARAAWTLAALLSAAPACRAGAAASPGAPAPETLRPLPDRIDGSTLLGRDAQRAAQAGAGPLRVIGADMVSDGDRLGAFVEVPAGDCMLAMARVSPTIGDVDLFAFEDDGSAFSTDEAADARASILVCPPHPRRLYVMARVMSGAGAVSVGVQGVPVQAADAVARAVGARGRAGDESGRLESWPGLEAKVRAHRGAVGARWEDVRRVALPVGSRTASRIGATLDGGRCVDVLVSPSDEVASLEVVAEDETGRIVARARERGQDRVLLLCSTVSIELSIAVRSRGTQGLVAVVIGRSQPGAEAEISGATPIERVTEGRDLAEVRADHGRALAGRGYGAPRVSTGAARLGSRTTLPIELPAGCARIDVLAGRPLADVLAELWSDAHALLGRARGGARATLFACGSGGPARIDVESMAQPGPFAVEVRKEPTAPPALVAHPLAAARLLGRMSAAGLTDAAAAAGAQAVALDASRLKILPLQIPANTCAEVIAALDAGGAGVDLRLVDTSTGESSLARARHVVSDSRCAGASPVPASIELRLADGKGEALVLTRTSARSPSP</sequence>
<feature type="region of interest" description="Disordered" evidence="1">
    <location>
        <begin position="1"/>
        <end position="46"/>
    </location>
</feature>
<gene>
    <name evidence="2" type="ORF">SOCE836_072720</name>
</gene>